<gene>
    <name evidence="1" type="ORF">B0I10_11790</name>
</gene>
<evidence type="ECO:0000313" key="1">
    <source>
        <dbReference type="EMBL" id="RAR46591.1"/>
    </source>
</evidence>
<comment type="caution">
    <text evidence="1">The sequence shown here is derived from an EMBL/GenBank/DDBJ whole genome shotgun (WGS) entry which is preliminary data.</text>
</comment>
<proteinExistence type="predicted"/>
<organism evidence="1 2">
    <name type="scientific">Flavobacterium lacus</name>
    <dbReference type="NCBI Taxonomy" id="1353778"/>
    <lineage>
        <taxon>Bacteria</taxon>
        <taxon>Pseudomonadati</taxon>
        <taxon>Bacteroidota</taxon>
        <taxon>Flavobacteriia</taxon>
        <taxon>Flavobacteriales</taxon>
        <taxon>Flavobacteriaceae</taxon>
        <taxon>Flavobacterium</taxon>
    </lineage>
</organism>
<dbReference type="EMBL" id="QLSV01000017">
    <property type="protein sequence ID" value="RAR46591.1"/>
    <property type="molecule type" value="Genomic_DNA"/>
</dbReference>
<name>A0A328WK21_9FLAO</name>
<evidence type="ECO:0000313" key="2">
    <source>
        <dbReference type="Proteomes" id="UP000249518"/>
    </source>
</evidence>
<reference evidence="1 2" key="1">
    <citation type="submission" date="2018-06" db="EMBL/GenBank/DDBJ databases">
        <title>Genomic Encyclopedia of Type Strains, Phase III (KMG-III): the genomes of soil and plant-associated and newly described type strains.</title>
        <authorList>
            <person name="Whitman W."/>
        </authorList>
    </citation>
    <scope>NUCLEOTIDE SEQUENCE [LARGE SCALE GENOMIC DNA]</scope>
    <source>
        <strain evidence="1 2">CGMCC 1.12504</strain>
    </source>
</reference>
<dbReference type="AlphaFoldDB" id="A0A328WK21"/>
<keyword evidence="2" id="KW-1185">Reference proteome</keyword>
<sequence length="87" mass="10015">MSLRWYKIASYKELFSAYFVKKNYIIVINKMVVIRLNFVINHCDKLVIGKDYCGDLLNKDLPTASGLSFLLHSLHEPTYNFGISNPA</sequence>
<protein>
    <submittedName>
        <fullName evidence="1">Uncharacterized protein</fullName>
    </submittedName>
</protein>
<accession>A0A328WK21</accession>
<dbReference type="Proteomes" id="UP000249518">
    <property type="component" value="Unassembled WGS sequence"/>
</dbReference>